<evidence type="ECO:0000256" key="4">
    <source>
        <dbReference type="ARBA" id="ARBA00023002"/>
    </source>
</evidence>
<dbReference type="InterPro" id="IPR002397">
    <property type="entry name" value="Cyt_P450_B"/>
</dbReference>
<reference evidence="10" key="3">
    <citation type="submission" date="2016-08" db="EMBL/GenBank/DDBJ databases">
        <title>Sequencing, Assembly and Comparative Genomics of S. aureofaciens ATCC 10762.</title>
        <authorList>
            <person name="Gradnigo J.S."/>
            <person name="Johnson N."/>
            <person name="Somerville G.A."/>
        </authorList>
    </citation>
    <scope>NUCLEOTIDE SEQUENCE [LARGE SCALE GENOMIC DNA]</scope>
    <source>
        <strain evidence="10">ATCC 10762</strain>
    </source>
</reference>
<dbReference type="Proteomes" id="UP000610124">
    <property type="component" value="Unassembled WGS sequence"/>
</dbReference>
<dbReference type="PANTHER" id="PTHR46696">
    <property type="entry name" value="P450, PUTATIVE (EUROFUNG)-RELATED"/>
    <property type="match status" value="1"/>
</dbReference>
<dbReference type="PRINTS" id="PR00385">
    <property type="entry name" value="P450"/>
</dbReference>
<keyword evidence="3 7" id="KW-0479">Metal-binding</keyword>
<keyword evidence="11" id="KW-1185">Reference proteome</keyword>
<comment type="caution">
    <text evidence="10">The sequence shown here is derived from an EMBL/GenBank/DDBJ whole genome shotgun (WGS) entry which is preliminary data.</text>
</comment>
<dbReference type="Proteomes" id="UP000037395">
    <property type="component" value="Unassembled WGS sequence"/>
</dbReference>
<dbReference type="AlphaFoldDB" id="A0A1E7MVM0"/>
<dbReference type="GO" id="GO:0016705">
    <property type="term" value="F:oxidoreductase activity, acting on paired donors, with incorporation or reduction of molecular oxygen"/>
    <property type="evidence" value="ECO:0007669"/>
    <property type="project" value="InterPro"/>
</dbReference>
<dbReference type="RefSeq" id="WP_030290118.1">
    <property type="nucleotide sequence ID" value="NZ_BMUB01000004.1"/>
</dbReference>
<comment type="similarity">
    <text evidence="1 7">Belongs to the cytochrome P450 family.</text>
</comment>
<evidence type="ECO:0000256" key="5">
    <source>
        <dbReference type="ARBA" id="ARBA00023004"/>
    </source>
</evidence>
<dbReference type="OrthoDB" id="3664945at2"/>
<reference evidence="9" key="5">
    <citation type="submission" date="2020-09" db="EMBL/GenBank/DDBJ databases">
        <authorList>
            <person name="Sun Q."/>
            <person name="Ohkuma M."/>
        </authorList>
    </citation>
    <scope>NUCLEOTIDE SEQUENCE</scope>
    <source>
        <strain evidence="9">JCM 4434</strain>
    </source>
</reference>
<dbReference type="GO" id="GO:0004497">
    <property type="term" value="F:monooxygenase activity"/>
    <property type="evidence" value="ECO:0007669"/>
    <property type="project" value="UniProtKB-KW"/>
</dbReference>
<dbReference type="EMBL" id="BMUB01000004">
    <property type="protein sequence ID" value="GGU68682.1"/>
    <property type="molecule type" value="Genomic_DNA"/>
</dbReference>
<evidence type="ECO:0000256" key="1">
    <source>
        <dbReference type="ARBA" id="ARBA00010617"/>
    </source>
</evidence>
<keyword evidence="4 7" id="KW-0560">Oxidoreductase</keyword>
<proteinExistence type="inferred from homology"/>
<dbReference type="EMBL" id="JPRF03000097">
    <property type="protein sequence ID" value="OEV32479.1"/>
    <property type="molecule type" value="Genomic_DNA"/>
</dbReference>
<evidence type="ECO:0000313" key="9">
    <source>
        <dbReference type="EMBL" id="GGU68682.1"/>
    </source>
</evidence>
<dbReference type="GO" id="GO:0005506">
    <property type="term" value="F:iron ion binding"/>
    <property type="evidence" value="ECO:0007669"/>
    <property type="project" value="InterPro"/>
</dbReference>
<dbReference type="InterPro" id="IPR001128">
    <property type="entry name" value="Cyt_P450"/>
</dbReference>
<dbReference type="FunFam" id="1.10.630.10:FF:000018">
    <property type="entry name" value="Cytochrome P450 monooxygenase"/>
    <property type="match status" value="1"/>
</dbReference>
<dbReference type="PROSITE" id="PS00086">
    <property type="entry name" value="CYTOCHROME_P450"/>
    <property type="match status" value="1"/>
</dbReference>
<reference evidence="10 11" key="2">
    <citation type="submission" date="2014-07" db="EMBL/GenBank/DDBJ databases">
        <authorList>
            <person name="Zhang J.E."/>
            <person name="Yang H."/>
            <person name="Guo J."/>
            <person name="Deng Z."/>
            <person name="Luo H."/>
            <person name="Luo M."/>
            <person name="Zhao B."/>
        </authorList>
    </citation>
    <scope>NUCLEOTIDE SEQUENCE [LARGE SCALE GENOMIC DNA]</scope>
    <source>
        <strain evidence="10">ATCC 10762</strain>
        <strain evidence="11">ATCC 10762 / DSM 40127 / CCM 3239 / JCM 4008 / LMG 5968 / NBRC 12843 / NCIMB 8234 / A-377</strain>
    </source>
</reference>
<reference evidence="11" key="4">
    <citation type="submission" date="2016-08" db="EMBL/GenBank/DDBJ databases">
        <title>Sequencing, assembly and comparative genomics of S. aureofaciens ATCC 10762.</title>
        <authorList>
            <person name="Gradnigo J.S."/>
            <person name="Johnson N."/>
            <person name="Somerville G.A."/>
        </authorList>
    </citation>
    <scope>NUCLEOTIDE SEQUENCE [LARGE SCALE GENOMIC DNA]</scope>
    <source>
        <strain evidence="11">ATCC 10762 / DSM 40127 / CCM 3239 / JCM 4008 / LMG 5968 / NBRC 12843 / NCIMB 8234 / A-377</strain>
    </source>
</reference>
<dbReference type="SUPFAM" id="SSF48264">
    <property type="entry name" value="Cytochrome P450"/>
    <property type="match status" value="1"/>
</dbReference>
<evidence type="ECO:0000256" key="8">
    <source>
        <dbReference type="SAM" id="MobiDB-lite"/>
    </source>
</evidence>
<dbReference type="GeneID" id="97485113"/>
<dbReference type="InterPro" id="IPR036396">
    <property type="entry name" value="Cyt_P450_sf"/>
</dbReference>
<dbReference type="PANTHER" id="PTHR46696:SF1">
    <property type="entry name" value="CYTOCHROME P450 YJIB-RELATED"/>
    <property type="match status" value="1"/>
</dbReference>
<keyword evidence="6 7" id="KW-0503">Monooxygenase</keyword>
<evidence type="ECO:0000256" key="3">
    <source>
        <dbReference type="ARBA" id="ARBA00022723"/>
    </source>
</evidence>
<accession>A0A8H9HIJ8</accession>
<protein>
    <submittedName>
        <fullName evidence="9 10">Cytochrome</fullName>
    </submittedName>
</protein>
<dbReference type="CDD" id="cd11030">
    <property type="entry name" value="CYP105-like"/>
    <property type="match status" value="1"/>
</dbReference>
<keyword evidence="5 7" id="KW-0408">Iron</keyword>
<dbReference type="Pfam" id="PF00067">
    <property type="entry name" value="p450"/>
    <property type="match status" value="1"/>
</dbReference>
<dbReference type="PRINTS" id="PR00359">
    <property type="entry name" value="BP450"/>
</dbReference>
<organism evidence="10 11">
    <name type="scientific">Kitasatospora aureofaciens</name>
    <name type="common">Streptomyces aureofaciens</name>
    <dbReference type="NCBI Taxonomy" id="1894"/>
    <lineage>
        <taxon>Bacteria</taxon>
        <taxon>Bacillati</taxon>
        <taxon>Actinomycetota</taxon>
        <taxon>Actinomycetes</taxon>
        <taxon>Kitasatosporales</taxon>
        <taxon>Streptomycetaceae</taxon>
        <taxon>Kitasatospora</taxon>
    </lineage>
</organism>
<dbReference type="Gene3D" id="1.10.630.10">
    <property type="entry name" value="Cytochrome P450"/>
    <property type="match status" value="1"/>
</dbReference>
<dbReference type="GO" id="GO:0020037">
    <property type="term" value="F:heme binding"/>
    <property type="evidence" value="ECO:0007669"/>
    <property type="project" value="InterPro"/>
</dbReference>
<feature type="region of interest" description="Disordered" evidence="8">
    <location>
        <begin position="1"/>
        <end position="24"/>
    </location>
</feature>
<evidence type="ECO:0000313" key="11">
    <source>
        <dbReference type="Proteomes" id="UP000037395"/>
    </source>
</evidence>
<name>A0A1E7MVM0_KITAU</name>
<evidence type="ECO:0000256" key="2">
    <source>
        <dbReference type="ARBA" id="ARBA00022617"/>
    </source>
</evidence>
<evidence type="ECO:0000313" key="10">
    <source>
        <dbReference type="EMBL" id="OEV32479.1"/>
    </source>
</evidence>
<evidence type="ECO:0000313" key="12">
    <source>
        <dbReference type="Proteomes" id="UP000610124"/>
    </source>
</evidence>
<evidence type="ECO:0000256" key="7">
    <source>
        <dbReference type="RuleBase" id="RU000461"/>
    </source>
</evidence>
<reference evidence="9 12" key="1">
    <citation type="journal article" date="2014" name="Int. J. Syst. Evol. Microbiol.">
        <title>Complete genome sequence of Corynebacterium casei LMG S-19264T (=DSM 44701T), isolated from a smear-ripened cheese.</title>
        <authorList>
            <consortium name="US DOE Joint Genome Institute (JGI-PGF)"/>
            <person name="Walter F."/>
            <person name="Albersmeier A."/>
            <person name="Kalinowski J."/>
            <person name="Ruckert C."/>
        </authorList>
    </citation>
    <scope>NUCLEOTIDE SEQUENCE [LARGE SCALE GENOMIC DNA]</scope>
    <source>
        <strain evidence="9 12">JCM 4434</strain>
    </source>
</reference>
<gene>
    <name evidence="9" type="ORF">GCM10010502_19610</name>
    <name evidence="10" type="ORF">HS99_0017525</name>
</gene>
<keyword evidence="2 7" id="KW-0349">Heme</keyword>
<sequence>MATAAQTPRFTHPAARGTCPFAPPPAYRQAQQEEPVSRITLWDGSASWLATRHEDVKAVLADPRFSADSTRPGFPFLTAGVRQLNAGRPTFIRMDDPEHARLRRMLTGDFVIKKVEALRPRIQRIADDLLDRMTADGRTGADLVREFALPLPSLVICLLLGVPYQDHEFFQECSRVMLRRESSAEEVGAAQDRLVDYLNRLTEAKRTQPDDGILSRLVERGELTTAEIGAMGRLLLVAGHETTANMTALSVLALLRNPDQLDHLRRHPEAVTGAVEELLRYLTIVHSGLGRVATEDVDLGAVRIRAGEGVVCMISTANRDEDEFPDGDELDLTRDARRHLAFGFGVHQCLGQPLARLELQIALATLLRRLPELRLAVPFEDVRFRGDMLIYGVHELPLAW</sequence>
<evidence type="ECO:0000256" key="6">
    <source>
        <dbReference type="ARBA" id="ARBA00023033"/>
    </source>
</evidence>
<accession>A0A1E7MVM0</accession>
<dbReference type="InterPro" id="IPR017972">
    <property type="entry name" value="Cyt_P450_CS"/>
</dbReference>